<gene>
    <name evidence="2" type="ORF">CEW88_23475</name>
</gene>
<dbReference type="OrthoDB" id="7866388at2"/>
<name>A0A2U8HL99_9RHOB</name>
<feature type="transmembrane region" description="Helical" evidence="1">
    <location>
        <begin position="200"/>
        <end position="223"/>
    </location>
</feature>
<feature type="transmembrane region" description="Helical" evidence="1">
    <location>
        <begin position="112"/>
        <end position="132"/>
    </location>
</feature>
<feature type="transmembrane region" description="Helical" evidence="1">
    <location>
        <begin position="12"/>
        <end position="36"/>
    </location>
</feature>
<evidence type="ECO:0000313" key="2">
    <source>
        <dbReference type="EMBL" id="AWI86729.1"/>
    </source>
</evidence>
<feature type="transmembrane region" description="Helical" evidence="1">
    <location>
        <begin position="172"/>
        <end position="188"/>
    </location>
</feature>
<evidence type="ECO:0008006" key="4">
    <source>
        <dbReference type="Google" id="ProtNLM"/>
    </source>
</evidence>
<evidence type="ECO:0000256" key="1">
    <source>
        <dbReference type="SAM" id="Phobius"/>
    </source>
</evidence>
<feature type="transmembrane region" description="Helical" evidence="1">
    <location>
        <begin position="235"/>
        <end position="256"/>
    </location>
</feature>
<keyword evidence="1" id="KW-0472">Membrane</keyword>
<dbReference type="EMBL" id="CP022194">
    <property type="protein sequence ID" value="AWI86729.1"/>
    <property type="molecule type" value="Genomic_DNA"/>
</dbReference>
<feature type="transmembrane region" description="Helical" evidence="1">
    <location>
        <begin position="339"/>
        <end position="358"/>
    </location>
</feature>
<proteinExistence type="predicted"/>
<organism evidence="2 3">
    <name type="scientific">Alloyangia pacifica</name>
    <dbReference type="NCBI Taxonomy" id="311180"/>
    <lineage>
        <taxon>Bacteria</taxon>
        <taxon>Pseudomonadati</taxon>
        <taxon>Pseudomonadota</taxon>
        <taxon>Alphaproteobacteria</taxon>
        <taxon>Rhodobacterales</taxon>
        <taxon>Roseobacteraceae</taxon>
        <taxon>Alloyangia</taxon>
    </lineage>
</organism>
<keyword evidence="1" id="KW-0812">Transmembrane</keyword>
<accession>A0A2U8HL99</accession>
<reference evidence="2 3" key="1">
    <citation type="submission" date="2017-06" db="EMBL/GenBank/DDBJ databases">
        <title>Yangia sp. YSBP01 complete genome sequence.</title>
        <authorList>
            <person name="Woo J.-H."/>
            <person name="Kim H.-S."/>
        </authorList>
    </citation>
    <scope>NUCLEOTIDE SEQUENCE [LARGE SCALE GENOMIC DNA]</scope>
    <source>
        <strain evidence="2 3">YSBP01</strain>
        <plasmid evidence="2 3">unnamed4</plasmid>
    </source>
</reference>
<evidence type="ECO:0000313" key="3">
    <source>
        <dbReference type="Proteomes" id="UP000244915"/>
    </source>
</evidence>
<feature type="transmembrane region" description="Helical" evidence="1">
    <location>
        <begin position="388"/>
        <end position="405"/>
    </location>
</feature>
<geneLocation type="plasmid" evidence="2 3">
    <name>unnamed4</name>
</geneLocation>
<protein>
    <recommendedName>
        <fullName evidence="4">Oligosaccharide repeat unit polymerase</fullName>
    </recommendedName>
</protein>
<dbReference type="AlphaFoldDB" id="A0A2U8HL99"/>
<keyword evidence="1" id="KW-1133">Transmembrane helix</keyword>
<dbReference type="RefSeq" id="WP_108970825.1">
    <property type="nucleotide sequence ID" value="NZ_CP022194.1"/>
</dbReference>
<dbReference type="Proteomes" id="UP000244915">
    <property type="component" value="Plasmid unnamed4"/>
</dbReference>
<dbReference type="KEGG" id="ypac:CEW88_23475"/>
<sequence>MTQISQLFLSGILLLCYLKIHGLGIAYVGALMVSLMAFTRYRETWDKLLVLIGIFVAFVLLHAILSGLTLPSNYRLGQDQTKQMIYSTTNFTIVATTLMLGRRGDPEARTRAIRYILIGMLAIAVLEVYGPLKSAMDAFRSLYTSESSIYTFAERDVQQYGMVRPTVFTSEPSSLGNFFGALWVYFVIRGRRTLIDLAGYMLLLLAAIYIIRSPTLLGYAAVVPGLLLVQARRGLLGYGYLAAILAIFLLVPSYLYTQKGYFSGTLNYFMSTGSFFIRQIAPVLSAEASISLSPFFGAGFSYYEVARDTTYHLLSLLHGGYYDDAYLSVMPVGQYVTNAAWEFVGVYGLFGGIGFAAILMRLFRLVGIVHGPAVILATAVLWTSHAGITLAFTWTPMIIIGLAFYRPRIAAVQGTRAGASLLPSRPTGPRALPGE</sequence>
<feature type="transmembrane region" description="Helical" evidence="1">
    <location>
        <begin position="48"/>
        <end position="71"/>
    </location>
</feature>
<keyword evidence="2" id="KW-0614">Plasmid</keyword>
<feature type="transmembrane region" description="Helical" evidence="1">
    <location>
        <begin position="83"/>
        <end position="100"/>
    </location>
</feature>